<keyword evidence="1" id="KW-0472">Membrane</keyword>
<protein>
    <submittedName>
        <fullName evidence="2">Uncharacterized protein</fullName>
    </submittedName>
</protein>
<feature type="transmembrane region" description="Helical" evidence="1">
    <location>
        <begin position="52"/>
        <end position="72"/>
    </location>
</feature>
<gene>
    <name evidence="2" type="ORF">ACM44_14605</name>
</gene>
<name>A0A0J7IS74_9FLAO</name>
<dbReference type="PATRIC" id="fig|1304281.5.peg.3184"/>
<keyword evidence="3" id="KW-1185">Reference proteome</keyword>
<proteinExistence type="predicted"/>
<reference evidence="2 3" key="1">
    <citation type="journal article" date="2004" name="Int. J. Syst. Evol. Microbiol.">
        <title>Kaistella koreensis gen. nov., sp. nov., a novel member of the Chryseobacterium-Bergeyella-Riemerella branch.</title>
        <authorList>
            <person name="Kim M.K."/>
            <person name="Im W.T."/>
            <person name="Shin Y.K."/>
            <person name="Lim J.H."/>
            <person name="Kim S.H."/>
            <person name="Lee B.C."/>
            <person name="Park M.Y."/>
            <person name="Lee K.Y."/>
            <person name="Lee S.T."/>
        </authorList>
    </citation>
    <scope>NUCLEOTIDE SEQUENCE [LARGE SCALE GENOMIC DNA]</scope>
    <source>
        <strain evidence="2 3">CCUG 49689</strain>
    </source>
</reference>
<dbReference type="RefSeq" id="WP_048500796.1">
    <property type="nucleotide sequence ID" value="NZ_LFNG01000048.1"/>
</dbReference>
<evidence type="ECO:0000313" key="3">
    <source>
        <dbReference type="Proteomes" id="UP000035900"/>
    </source>
</evidence>
<dbReference type="Proteomes" id="UP000035900">
    <property type="component" value="Unassembled WGS sequence"/>
</dbReference>
<evidence type="ECO:0000256" key="1">
    <source>
        <dbReference type="SAM" id="Phobius"/>
    </source>
</evidence>
<evidence type="ECO:0000313" key="2">
    <source>
        <dbReference type="EMBL" id="KMQ68664.1"/>
    </source>
</evidence>
<dbReference type="OrthoDB" id="1454250at2"/>
<keyword evidence="1" id="KW-0812">Transmembrane</keyword>
<feature type="transmembrane region" description="Helical" evidence="1">
    <location>
        <begin position="20"/>
        <end position="40"/>
    </location>
</feature>
<organism evidence="2 3">
    <name type="scientific">Chryseobacterium koreense CCUG 49689</name>
    <dbReference type="NCBI Taxonomy" id="1304281"/>
    <lineage>
        <taxon>Bacteria</taxon>
        <taxon>Pseudomonadati</taxon>
        <taxon>Bacteroidota</taxon>
        <taxon>Flavobacteriia</taxon>
        <taxon>Flavobacteriales</taxon>
        <taxon>Weeksellaceae</taxon>
        <taxon>Chryseobacterium group</taxon>
        <taxon>Chryseobacterium</taxon>
    </lineage>
</organism>
<keyword evidence="1" id="KW-1133">Transmembrane helix</keyword>
<sequence length="180" mass="21430">MTLEEFQNRFKQNKRFDKYWYHGLCIATIGFSLLMLYSLATNSTIKFTDNKTFHYFGFISLFSLGIYGLFVLRRQYKLSYWYNDLPKEKNLELLNAVCIELMKSTVNLDDNQAYFVYRKSWWRMPYEVFLFADKNIIAINVEGLDLSDGGFIDFGASKRTQNKILLLFKEKAEKFKNDRT</sequence>
<accession>A0A0J7IS74</accession>
<dbReference type="AlphaFoldDB" id="A0A0J7IS74"/>
<comment type="caution">
    <text evidence="2">The sequence shown here is derived from an EMBL/GenBank/DDBJ whole genome shotgun (WGS) entry which is preliminary data.</text>
</comment>
<dbReference type="EMBL" id="LFNG01000048">
    <property type="protein sequence ID" value="KMQ68664.1"/>
    <property type="molecule type" value="Genomic_DNA"/>
</dbReference>